<dbReference type="STRING" id="316056.RPC_3928"/>
<accession>Q20ZI2</accession>
<proteinExistence type="predicted"/>
<gene>
    <name evidence="1" type="ordered locus">RPC_3928</name>
</gene>
<name>Q20ZI2_RHOPB</name>
<protein>
    <submittedName>
        <fullName evidence="1">Uncharacterized protein</fullName>
    </submittedName>
</protein>
<dbReference type="HOGENOM" id="CLU_1601410_0_0_5"/>
<reference evidence="1" key="1">
    <citation type="submission" date="2006-03" db="EMBL/GenBank/DDBJ databases">
        <title>Complete sequence of Rhodopseudomonas palustris BisB18.</title>
        <authorList>
            <consortium name="US DOE Joint Genome Institute"/>
            <person name="Copeland A."/>
            <person name="Lucas S."/>
            <person name="Lapidus A."/>
            <person name="Barry K."/>
            <person name="Detter J.C."/>
            <person name="Glavina del Rio T."/>
            <person name="Hammon N."/>
            <person name="Israni S."/>
            <person name="Dalin E."/>
            <person name="Tice H."/>
            <person name="Pitluck S."/>
            <person name="Chain P."/>
            <person name="Malfatti S."/>
            <person name="Shin M."/>
            <person name="Vergez L."/>
            <person name="Schmutz J."/>
            <person name="Larimer F."/>
            <person name="Land M."/>
            <person name="Hauser L."/>
            <person name="Pelletier D.A."/>
            <person name="Kyrpides N."/>
            <person name="Anderson I."/>
            <person name="Oda Y."/>
            <person name="Harwood C.S."/>
            <person name="Richardson P."/>
        </authorList>
    </citation>
    <scope>NUCLEOTIDE SEQUENCE [LARGE SCALE GENOMIC DNA]</scope>
    <source>
        <strain evidence="1">BisB18</strain>
    </source>
</reference>
<dbReference type="OrthoDB" id="8265951at2"/>
<dbReference type="EMBL" id="CP000301">
    <property type="protein sequence ID" value="ABD89454.1"/>
    <property type="molecule type" value="Genomic_DNA"/>
</dbReference>
<dbReference type="AlphaFoldDB" id="Q20ZI2"/>
<sequence>MTEGARDDDDVPWGSPEIRQQYEAALGRFILAFNELDNLLTEIIEITLERLDRANLVKAGIRQNFALNIAGSRSPESSAEGAAIADVPIPLMKQIAGERNTLAHGHFNQNPFYGYIVIKNVRASNSVERLDELTEKTDKALQAFSISTGTVTEVAGAASRQSAPNF</sequence>
<evidence type="ECO:0000313" key="1">
    <source>
        <dbReference type="EMBL" id="ABD89454.1"/>
    </source>
</evidence>
<dbReference type="KEGG" id="rpc:RPC_3928"/>
<dbReference type="RefSeq" id="WP_011474336.1">
    <property type="nucleotide sequence ID" value="NC_007925.1"/>
</dbReference>
<organism evidence="1">
    <name type="scientific">Rhodopseudomonas palustris (strain BisB18)</name>
    <dbReference type="NCBI Taxonomy" id="316056"/>
    <lineage>
        <taxon>Bacteria</taxon>
        <taxon>Pseudomonadati</taxon>
        <taxon>Pseudomonadota</taxon>
        <taxon>Alphaproteobacteria</taxon>
        <taxon>Hyphomicrobiales</taxon>
        <taxon>Nitrobacteraceae</taxon>
        <taxon>Rhodopseudomonas</taxon>
    </lineage>
</organism>